<proteinExistence type="predicted"/>
<dbReference type="PANTHER" id="PTHR36434">
    <property type="entry name" value="MEMBRANE PROTEASE YUGP-RELATED"/>
    <property type="match status" value="1"/>
</dbReference>
<reference evidence="2" key="1">
    <citation type="submission" date="2016-01" db="EMBL/GenBank/DDBJ databases">
        <title>Genome sequencing of Roseivirga ehrenbergii KMM 6017.</title>
        <authorList>
            <person name="Selvaratnam C."/>
            <person name="Thevarajoo S."/>
            <person name="Goh K.M."/>
            <person name="Ee R."/>
            <person name="Chan K.-G."/>
            <person name="Chong C.S."/>
        </authorList>
    </citation>
    <scope>NUCLEOTIDE SEQUENCE [LARGE SCALE GENOMIC DNA]</scope>
    <source>
        <strain evidence="2">KMM 6017</strain>
    </source>
</reference>
<sequence length="232" mass="25750">MDFGFLVLIIGIMLVSWVVQNNLKRKFKKYSKVGLNIGLTGREIAELMLRDNHIHDVRVVSVQGRLTDHYNPADKTVNLSPEIYEGRSVMAAAVAAHECGHAVQHATAYGPLEMRSALVPIQNASGRIINTIFMVMLFGSFLMTGLDLFTVGLPIVIGCYFIFTLFAFITLPVEYDATKRALAWIDERNIVTSGEHGMAEDALNAAARTYLVAALGSLAMLLYYVLMFMNRD</sequence>
<evidence type="ECO:0000313" key="3">
    <source>
        <dbReference type="Proteomes" id="UP000075583"/>
    </source>
</evidence>
<keyword evidence="1" id="KW-0472">Membrane</keyword>
<dbReference type="Pfam" id="PF04298">
    <property type="entry name" value="Zn_peptidase_2"/>
    <property type="match status" value="1"/>
</dbReference>
<dbReference type="RefSeq" id="WP_062588102.1">
    <property type="nucleotide sequence ID" value="NZ_LQZQ01000001.1"/>
</dbReference>
<name>A0A150XTV6_ROSEK</name>
<comment type="caution">
    <text evidence="2">The sequence shown here is derived from an EMBL/GenBank/DDBJ whole genome shotgun (WGS) entry which is preliminary data.</text>
</comment>
<dbReference type="OrthoDB" id="9784298at2"/>
<dbReference type="InterPro" id="IPR007395">
    <property type="entry name" value="Zn_peptidase_2"/>
</dbReference>
<dbReference type="AlphaFoldDB" id="A0A150XTV6"/>
<feature type="transmembrane region" description="Helical" evidence="1">
    <location>
        <begin position="6"/>
        <end position="23"/>
    </location>
</feature>
<evidence type="ECO:0000313" key="2">
    <source>
        <dbReference type="EMBL" id="KYG82177.1"/>
    </source>
</evidence>
<accession>A0A150XTV6</accession>
<dbReference type="EMBL" id="LQZQ01000001">
    <property type="protein sequence ID" value="KYG82177.1"/>
    <property type="molecule type" value="Genomic_DNA"/>
</dbReference>
<evidence type="ECO:0000256" key="1">
    <source>
        <dbReference type="SAM" id="Phobius"/>
    </source>
</evidence>
<dbReference type="PANTHER" id="PTHR36434:SF1">
    <property type="entry name" value="MEMBRANE PROTEASE YUGP-RELATED"/>
    <property type="match status" value="1"/>
</dbReference>
<organism evidence="2 3">
    <name type="scientific">Roseivirga ehrenbergii (strain DSM 102268 / JCM 13514 / KCTC 12282 / NCIMB 14502 / KMM 6017)</name>
    <dbReference type="NCBI Taxonomy" id="279360"/>
    <lineage>
        <taxon>Bacteria</taxon>
        <taxon>Pseudomonadati</taxon>
        <taxon>Bacteroidota</taxon>
        <taxon>Cytophagia</taxon>
        <taxon>Cytophagales</taxon>
        <taxon>Roseivirgaceae</taxon>
        <taxon>Roseivirga</taxon>
    </lineage>
</organism>
<keyword evidence="1" id="KW-1133">Transmembrane helix</keyword>
<evidence type="ECO:0008006" key="4">
    <source>
        <dbReference type="Google" id="ProtNLM"/>
    </source>
</evidence>
<dbReference type="Proteomes" id="UP000075583">
    <property type="component" value="Unassembled WGS sequence"/>
</dbReference>
<protein>
    <recommendedName>
        <fullName evidence="4">Zinc metallopeptidase</fullName>
    </recommendedName>
</protein>
<dbReference type="STRING" id="279360.MB14_01920"/>
<feature type="transmembrane region" description="Helical" evidence="1">
    <location>
        <begin position="149"/>
        <end position="171"/>
    </location>
</feature>
<keyword evidence="1" id="KW-0812">Transmembrane</keyword>
<gene>
    <name evidence="2" type="ORF">MB14_01920</name>
</gene>
<keyword evidence="3" id="KW-1185">Reference proteome</keyword>
<feature type="transmembrane region" description="Helical" evidence="1">
    <location>
        <begin position="210"/>
        <end position="229"/>
    </location>
</feature>
<feature type="transmembrane region" description="Helical" evidence="1">
    <location>
        <begin position="124"/>
        <end position="143"/>
    </location>
</feature>